<proteinExistence type="predicted"/>
<dbReference type="AlphaFoldDB" id="A0ABD1YE42"/>
<feature type="region of interest" description="Disordered" evidence="1">
    <location>
        <begin position="221"/>
        <end position="242"/>
    </location>
</feature>
<accession>A0ABD1YE42</accession>
<protein>
    <submittedName>
        <fullName evidence="2">Uncharacterized protein</fullName>
    </submittedName>
</protein>
<dbReference type="Proteomes" id="UP001605036">
    <property type="component" value="Unassembled WGS sequence"/>
</dbReference>
<gene>
    <name evidence="2" type="ORF">R1flu_013744</name>
</gene>
<sequence length="369" mass="41161">MPSSNSSDWINGRLRRPRKVRDEIALLYDRISLTHDKILEILVRKTQDVLWKEINKAAVWSRVGAGLPFPNGTVRASAKLASPWLDMSPDPVNRGIEEARSGRATPVSHARAGNAKASRFHGSLRDRRWQQLAYRVFARQRRATADWIIEGCCQTRVCAVTASALEARLLRQHDGLLPRRHGELVLWPQGKHNPESHDGSVVEPMTVTDSRMATLLLKDSTSDGLASDGAGATDLRSPMDQVTGPSERRLAAAEEGFGHQLMFSRKGSANTMGTVFGRFWLSYLALPPSFRHDERRREGGEGVQNLAPSRFHHSALDALCLLFELVVSCVRQFGSLRCFSPPTFIVHSSFFLLAVLRTSAKVIEYFVLL</sequence>
<evidence type="ECO:0000256" key="1">
    <source>
        <dbReference type="SAM" id="MobiDB-lite"/>
    </source>
</evidence>
<organism evidence="2 3">
    <name type="scientific">Riccia fluitans</name>
    <dbReference type="NCBI Taxonomy" id="41844"/>
    <lineage>
        <taxon>Eukaryota</taxon>
        <taxon>Viridiplantae</taxon>
        <taxon>Streptophyta</taxon>
        <taxon>Embryophyta</taxon>
        <taxon>Marchantiophyta</taxon>
        <taxon>Marchantiopsida</taxon>
        <taxon>Marchantiidae</taxon>
        <taxon>Marchantiales</taxon>
        <taxon>Ricciaceae</taxon>
        <taxon>Riccia</taxon>
    </lineage>
</organism>
<comment type="caution">
    <text evidence="2">The sequence shown here is derived from an EMBL/GenBank/DDBJ whole genome shotgun (WGS) entry which is preliminary data.</text>
</comment>
<name>A0ABD1YE42_9MARC</name>
<dbReference type="EMBL" id="JBHFFA010000004">
    <property type="protein sequence ID" value="KAL2629058.1"/>
    <property type="molecule type" value="Genomic_DNA"/>
</dbReference>
<keyword evidence="3" id="KW-1185">Reference proteome</keyword>
<reference evidence="2 3" key="1">
    <citation type="submission" date="2024-09" db="EMBL/GenBank/DDBJ databases">
        <title>Chromosome-scale assembly of Riccia fluitans.</title>
        <authorList>
            <person name="Paukszto L."/>
            <person name="Sawicki J."/>
            <person name="Karawczyk K."/>
            <person name="Piernik-Szablinska J."/>
            <person name="Szczecinska M."/>
            <person name="Mazdziarz M."/>
        </authorList>
    </citation>
    <scope>NUCLEOTIDE SEQUENCE [LARGE SCALE GENOMIC DNA]</scope>
    <source>
        <strain evidence="2">Rf_01</strain>
        <tissue evidence="2">Aerial parts of the thallus</tissue>
    </source>
</reference>
<evidence type="ECO:0000313" key="3">
    <source>
        <dbReference type="Proteomes" id="UP001605036"/>
    </source>
</evidence>
<evidence type="ECO:0000313" key="2">
    <source>
        <dbReference type="EMBL" id="KAL2629058.1"/>
    </source>
</evidence>